<name>A0AA40HBM8_CNENI</name>
<protein>
    <recommendedName>
        <fullName evidence="5">Immunoglobulin V-set domain-containing protein</fullName>
    </recommendedName>
</protein>
<dbReference type="GO" id="GO:0002250">
    <property type="term" value="P:adaptive immune response"/>
    <property type="evidence" value="ECO:0007669"/>
    <property type="project" value="UniProtKB-KW"/>
</dbReference>
<dbReference type="InterPro" id="IPR050199">
    <property type="entry name" value="IgHV"/>
</dbReference>
<feature type="signal peptide" evidence="4">
    <location>
        <begin position="1"/>
        <end position="38"/>
    </location>
</feature>
<accession>A0AA40HBM8</accession>
<evidence type="ECO:0000313" key="7">
    <source>
        <dbReference type="Proteomes" id="UP001177744"/>
    </source>
</evidence>
<feature type="chain" id="PRO_5041298078" description="Immunoglobulin V-set domain-containing protein" evidence="4">
    <location>
        <begin position="39"/>
        <end position="249"/>
    </location>
</feature>
<dbReference type="Gene3D" id="2.60.40.10">
    <property type="entry name" value="Immunoglobulins"/>
    <property type="match status" value="2"/>
</dbReference>
<dbReference type="GO" id="GO:0005576">
    <property type="term" value="C:extracellular region"/>
    <property type="evidence" value="ECO:0007669"/>
    <property type="project" value="UniProtKB-ARBA"/>
</dbReference>
<proteinExistence type="predicted"/>
<keyword evidence="4" id="KW-0732">Signal</keyword>
<dbReference type="AlphaFoldDB" id="A0AA40HBM8"/>
<evidence type="ECO:0000256" key="2">
    <source>
        <dbReference type="ARBA" id="ARBA00023130"/>
    </source>
</evidence>
<sequence>MLGRKPEHKCLRQDPSGFPMDLVPSCIFLLIILQGVQCEVQLVEDNAKNTLYLQMNSLTAEDTAVYYCVRDTLTPELKELLGGYELKSIEVDKPMATGVRGLSGKGWCLVTYNVGNVPLTRSQGLLTLENTFWGTTTSPARHDSHWLFLFLLSAPRCVLSQVQLQESGPGLVTPSHRPSPSPALCSGYSITSGYCWSWVRQPPGKGLEWMGCINQNGNLYYSPSLKSRTSISRDTSKNQFSLQSELRDH</sequence>
<evidence type="ECO:0000313" key="6">
    <source>
        <dbReference type="EMBL" id="KAK1328144.1"/>
    </source>
</evidence>
<evidence type="ECO:0000256" key="3">
    <source>
        <dbReference type="ARBA" id="ARBA00043265"/>
    </source>
</evidence>
<gene>
    <name evidence="6" type="ORF">QTO34_012567</name>
</gene>
<keyword evidence="1" id="KW-0391">Immunity</keyword>
<dbReference type="PANTHER" id="PTHR23266">
    <property type="entry name" value="IMMUNOGLOBULIN HEAVY CHAIN"/>
    <property type="match status" value="1"/>
</dbReference>
<dbReference type="SUPFAM" id="SSF48726">
    <property type="entry name" value="Immunoglobulin"/>
    <property type="match status" value="2"/>
</dbReference>
<evidence type="ECO:0000256" key="1">
    <source>
        <dbReference type="ARBA" id="ARBA00022859"/>
    </source>
</evidence>
<reference evidence="6" key="1">
    <citation type="submission" date="2023-06" db="EMBL/GenBank/DDBJ databases">
        <title>Reference genome for the Northern bat (Eptesicus nilssonii), a most northern bat species.</title>
        <authorList>
            <person name="Laine V.N."/>
            <person name="Pulliainen A.T."/>
            <person name="Lilley T.M."/>
        </authorList>
    </citation>
    <scope>NUCLEOTIDE SEQUENCE</scope>
    <source>
        <strain evidence="6">BLF_Eptnil</strain>
        <tissue evidence="6">Kidney</tissue>
    </source>
</reference>
<dbReference type="GO" id="GO:0019814">
    <property type="term" value="C:immunoglobulin complex"/>
    <property type="evidence" value="ECO:0007669"/>
    <property type="project" value="UniProtKB-KW"/>
</dbReference>
<evidence type="ECO:0000256" key="4">
    <source>
        <dbReference type="SAM" id="SignalP"/>
    </source>
</evidence>
<dbReference type="InterPro" id="IPR013783">
    <property type="entry name" value="Ig-like_fold"/>
</dbReference>
<feature type="domain" description="Immunoglobulin V-set" evidence="5">
    <location>
        <begin position="11"/>
        <end position="70"/>
    </location>
</feature>
<keyword evidence="2" id="KW-1064">Adaptive immunity</keyword>
<keyword evidence="3" id="KW-1280">Immunoglobulin</keyword>
<dbReference type="EMBL" id="JAULJE010000024">
    <property type="protein sequence ID" value="KAK1328144.1"/>
    <property type="molecule type" value="Genomic_DNA"/>
</dbReference>
<keyword evidence="7" id="KW-1185">Reference proteome</keyword>
<organism evidence="6 7">
    <name type="scientific">Cnephaeus nilssonii</name>
    <name type="common">Northern bat</name>
    <name type="synonym">Eptesicus nilssonii</name>
    <dbReference type="NCBI Taxonomy" id="3371016"/>
    <lineage>
        <taxon>Eukaryota</taxon>
        <taxon>Metazoa</taxon>
        <taxon>Chordata</taxon>
        <taxon>Craniata</taxon>
        <taxon>Vertebrata</taxon>
        <taxon>Euteleostomi</taxon>
        <taxon>Mammalia</taxon>
        <taxon>Eutheria</taxon>
        <taxon>Laurasiatheria</taxon>
        <taxon>Chiroptera</taxon>
        <taxon>Yangochiroptera</taxon>
        <taxon>Vespertilionidae</taxon>
        <taxon>Cnephaeus</taxon>
    </lineage>
</organism>
<feature type="domain" description="Immunoglobulin V-set" evidence="5">
    <location>
        <begin position="185"/>
        <end position="249"/>
    </location>
</feature>
<dbReference type="SMART" id="SM00406">
    <property type="entry name" value="IGv"/>
    <property type="match status" value="2"/>
</dbReference>
<dbReference type="InterPro" id="IPR036179">
    <property type="entry name" value="Ig-like_dom_sf"/>
</dbReference>
<comment type="caution">
    <text evidence="6">The sequence shown here is derived from an EMBL/GenBank/DDBJ whole genome shotgun (WGS) entry which is preliminary data.</text>
</comment>
<evidence type="ECO:0000259" key="5">
    <source>
        <dbReference type="SMART" id="SM00406"/>
    </source>
</evidence>
<dbReference type="InterPro" id="IPR013106">
    <property type="entry name" value="Ig_V-set"/>
</dbReference>
<dbReference type="Proteomes" id="UP001177744">
    <property type="component" value="Unassembled WGS sequence"/>
</dbReference>